<sequence>MDIQIKINDFKIFMQHNRRNKKGPKMKEDISKEVENPIRQLNGKVNLVINVIALIFALFYMYTCAFGIISMELHRGGYLLFTLLLCFLLYPTRKSSSKNNVSLFDWILWILAFIAIGYWIIMYPSYAYRIGNPALTDIFMGVVLIALSLEVTRRVMGYTLPILAIFFLLYAYLGPFIPGMLGHYG</sequence>
<keyword evidence="1" id="KW-0472">Membrane</keyword>
<protein>
    <recommendedName>
        <fullName evidence="3">TRAP C4-dicarboxylate transport system permease DctM subunit domain-containing protein</fullName>
    </recommendedName>
</protein>
<evidence type="ECO:0008006" key="3">
    <source>
        <dbReference type="Google" id="ProtNLM"/>
    </source>
</evidence>
<comment type="caution">
    <text evidence="2">The sequence shown here is derived from an EMBL/GenBank/DDBJ whole genome shotgun (WGS) entry which is preliminary data.</text>
</comment>
<dbReference type="EMBL" id="BARU01033765">
    <property type="protein sequence ID" value="GAH71187.1"/>
    <property type="molecule type" value="Genomic_DNA"/>
</dbReference>
<feature type="transmembrane region" description="Helical" evidence="1">
    <location>
        <begin position="75"/>
        <end position="91"/>
    </location>
</feature>
<reference evidence="2" key="1">
    <citation type="journal article" date="2014" name="Front. Microbiol.">
        <title>High frequency of phylogenetically diverse reductive dehalogenase-homologous genes in deep subseafloor sedimentary metagenomes.</title>
        <authorList>
            <person name="Kawai M."/>
            <person name="Futagami T."/>
            <person name="Toyoda A."/>
            <person name="Takaki Y."/>
            <person name="Nishi S."/>
            <person name="Hori S."/>
            <person name="Arai W."/>
            <person name="Tsubouchi T."/>
            <person name="Morono Y."/>
            <person name="Uchiyama I."/>
            <person name="Ito T."/>
            <person name="Fujiyama A."/>
            <person name="Inagaki F."/>
            <person name="Takami H."/>
        </authorList>
    </citation>
    <scope>NUCLEOTIDE SEQUENCE</scope>
    <source>
        <strain evidence="2">Expedition CK06-06</strain>
    </source>
</reference>
<proteinExistence type="predicted"/>
<keyword evidence="1" id="KW-0812">Transmembrane</keyword>
<accession>X1HNX0</accession>
<organism evidence="2">
    <name type="scientific">marine sediment metagenome</name>
    <dbReference type="NCBI Taxonomy" id="412755"/>
    <lineage>
        <taxon>unclassified sequences</taxon>
        <taxon>metagenomes</taxon>
        <taxon>ecological metagenomes</taxon>
    </lineage>
</organism>
<feature type="transmembrane region" description="Helical" evidence="1">
    <location>
        <begin position="127"/>
        <end position="148"/>
    </location>
</feature>
<feature type="transmembrane region" description="Helical" evidence="1">
    <location>
        <begin position="103"/>
        <end position="121"/>
    </location>
</feature>
<dbReference type="AlphaFoldDB" id="X1HNX0"/>
<gene>
    <name evidence="2" type="ORF">S03H2_53080</name>
</gene>
<name>X1HNX0_9ZZZZ</name>
<feature type="transmembrane region" description="Helical" evidence="1">
    <location>
        <begin position="47"/>
        <end position="69"/>
    </location>
</feature>
<feature type="non-terminal residue" evidence="2">
    <location>
        <position position="185"/>
    </location>
</feature>
<feature type="transmembrane region" description="Helical" evidence="1">
    <location>
        <begin position="155"/>
        <end position="173"/>
    </location>
</feature>
<dbReference type="PANTHER" id="PTHR43849">
    <property type="entry name" value="BLL3936 PROTEIN"/>
    <property type="match status" value="1"/>
</dbReference>
<evidence type="ECO:0000313" key="2">
    <source>
        <dbReference type="EMBL" id="GAH71187.1"/>
    </source>
</evidence>
<dbReference type="PANTHER" id="PTHR43849:SF2">
    <property type="entry name" value="BLL3936 PROTEIN"/>
    <property type="match status" value="1"/>
</dbReference>
<keyword evidence="1" id="KW-1133">Transmembrane helix</keyword>
<evidence type="ECO:0000256" key="1">
    <source>
        <dbReference type="SAM" id="Phobius"/>
    </source>
</evidence>